<dbReference type="InterPro" id="IPR017451">
    <property type="entry name" value="F-box-assoc_interact_dom"/>
</dbReference>
<gene>
    <name evidence="3" type="ORF">Tco_0800224</name>
</gene>
<comment type="caution">
    <text evidence="3">The sequence shown here is derived from an EMBL/GenBank/DDBJ whole genome shotgun (WGS) entry which is preliminary data.</text>
</comment>
<dbReference type="InterPro" id="IPR006527">
    <property type="entry name" value="F-box-assoc_dom_typ1"/>
</dbReference>
<dbReference type="PANTHER" id="PTHR31672:SF13">
    <property type="entry name" value="F-BOX PROTEIN CPR30-LIKE"/>
    <property type="match status" value="1"/>
</dbReference>
<sequence>METIGRDLLKPSLDTVGGNELPLSVHAVVSDDDLLNEILVKLPVISLVLFKSVSKRWLSLIKSPTFIKRRSRILNIDPPSGLFILHNWKHGLYRFVPLDIRIQSRLENTFKTEYGSNSGNATVLQSCNGLFLCYVKPGKFCVYNPTVNLFKMLPEPQYFDPKKIYFISMAFDPTKSPHYKVVHVAAVGDLSLDEYKWIQTYSSESGIWSIFRMHSDPFDGLESGIYCNDAIHWLSRDDNGALHYKLDFVNKSVVLTKIQLPATVKRSCKLFESRGCLLLLGMDDPYYPDHLNVYEMEKGDSEWSLKYFVDQWRIGSDGV</sequence>
<name>A0ABQ4ZV84_9ASTR</name>
<dbReference type="SUPFAM" id="SSF81383">
    <property type="entry name" value="F-box domain"/>
    <property type="match status" value="1"/>
</dbReference>
<dbReference type="Proteomes" id="UP001151760">
    <property type="component" value="Unassembled WGS sequence"/>
</dbReference>
<dbReference type="InterPro" id="IPR050796">
    <property type="entry name" value="SCF_F-box_component"/>
</dbReference>
<organism evidence="3 4">
    <name type="scientific">Tanacetum coccineum</name>
    <dbReference type="NCBI Taxonomy" id="301880"/>
    <lineage>
        <taxon>Eukaryota</taxon>
        <taxon>Viridiplantae</taxon>
        <taxon>Streptophyta</taxon>
        <taxon>Embryophyta</taxon>
        <taxon>Tracheophyta</taxon>
        <taxon>Spermatophyta</taxon>
        <taxon>Magnoliopsida</taxon>
        <taxon>eudicotyledons</taxon>
        <taxon>Gunneridae</taxon>
        <taxon>Pentapetalae</taxon>
        <taxon>asterids</taxon>
        <taxon>campanulids</taxon>
        <taxon>Asterales</taxon>
        <taxon>Asteraceae</taxon>
        <taxon>Asteroideae</taxon>
        <taxon>Anthemideae</taxon>
        <taxon>Anthemidinae</taxon>
        <taxon>Tanacetum</taxon>
    </lineage>
</organism>
<dbReference type="Pfam" id="PF07734">
    <property type="entry name" value="FBA_1"/>
    <property type="match status" value="1"/>
</dbReference>
<dbReference type="InterPro" id="IPR036047">
    <property type="entry name" value="F-box-like_dom_sf"/>
</dbReference>
<dbReference type="InterPro" id="IPR001810">
    <property type="entry name" value="F-box_dom"/>
</dbReference>
<dbReference type="Pfam" id="PF00646">
    <property type="entry name" value="F-box"/>
    <property type="match status" value="1"/>
</dbReference>
<evidence type="ECO:0000259" key="1">
    <source>
        <dbReference type="Pfam" id="PF00646"/>
    </source>
</evidence>
<dbReference type="PANTHER" id="PTHR31672">
    <property type="entry name" value="BNACNNG10540D PROTEIN"/>
    <property type="match status" value="1"/>
</dbReference>
<evidence type="ECO:0000259" key="2">
    <source>
        <dbReference type="Pfam" id="PF07734"/>
    </source>
</evidence>
<feature type="domain" description="F-box associated beta-propeller type 1" evidence="2">
    <location>
        <begin position="121"/>
        <end position="239"/>
    </location>
</feature>
<evidence type="ECO:0000313" key="3">
    <source>
        <dbReference type="EMBL" id="GJS93256.1"/>
    </source>
</evidence>
<dbReference type="NCBIfam" id="TIGR01640">
    <property type="entry name" value="F_box_assoc_1"/>
    <property type="match status" value="1"/>
</dbReference>
<reference evidence="3" key="1">
    <citation type="journal article" date="2022" name="Int. J. Mol. Sci.">
        <title>Draft Genome of Tanacetum Coccineum: Genomic Comparison of Closely Related Tanacetum-Family Plants.</title>
        <authorList>
            <person name="Yamashiro T."/>
            <person name="Shiraishi A."/>
            <person name="Nakayama K."/>
            <person name="Satake H."/>
        </authorList>
    </citation>
    <scope>NUCLEOTIDE SEQUENCE</scope>
</reference>
<feature type="domain" description="F-box" evidence="1">
    <location>
        <begin position="32"/>
        <end position="67"/>
    </location>
</feature>
<keyword evidence="4" id="KW-1185">Reference proteome</keyword>
<evidence type="ECO:0000313" key="4">
    <source>
        <dbReference type="Proteomes" id="UP001151760"/>
    </source>
</evidence>
<proteinExistence type="predicted"/>
<accession>A0ABQ4ZV84</accession>
<reference evidence="3" key="2">
    <citation type="submission" date="2022-01" db="EMBL/GenBank/DDBJ databases">
        <authorList>
            <person name="Yamashiro T."/>
            <person name="Shiraishi A."/>
            <person name="Satake H."/>
            <person name="Nakayama K."/>
        </authorList>
    </citation>
    <scope>NUCLEOTIDE SEQUENCE</scope>
</reference>
<protein>
    <submittedName>
        <fullName evidence="3">F-box protein-like protein isoform X1</fullName>
    </submittedName>
</protein>
<dbReference type="EMBL" id="BQNB010011644">
    <property type="protein sequence ID" value="GJS93256.1"/>
    <property type="molecule type" value="Genomic_DNA"/>
</dbReference>